<dbReference type="EMBL" id="KI675166">
    <property type="protein sequence ID" value="ETL30969.1"/>
    <property type="molecule type" value="Genomic_DNA"/>
</dbReference>
<proteinExistence type="predicted"/>
<dbReference type="Proteomes" id="UP000053864">
    <property type="component" value="Unassembled WGS sequence"/>
</dbReference>
<sequence>MTSRVAPHKLGRDILDHFACTNGLARQLGGAENWHHTTAITGRPASSAILGSFP</sequence>
<reference evidence="2" key="2">
    <citation type="submission" date="2013-11" db="EMBL/GenBank/DDBJ databases">
        <title>The Genome Sequence of Phytophthora parasitica CJ05E6.</title>
        <authorList>
            <consortium name="The Broad Institute Genomics Platform"/>
            <person name="Russ C."/>
            <person name="Tyler B."/>
            <person name="Panabieres F."/>
            <person name="Shan W."/>
            <person name="Tripathy S."/>
            <person name="Grunwald N."/>
            <person name="Machado M."/>
            <person name="Johnson C.S."/>
            <person name="Arredondo F."/>
            <person name="Hong C."/>
            <person name="Coffey M."/>
            <person name="Young S.K."/>
            <person name="Zeng Q."/>
            <person name="Gargeya S."/>
            <person name="Fitzgerald M."/>
            <person name="Abouelleil A."/>
            <person name="Alvarado L."/>
            <person name="Chapman S.B."/>
            <person name="Gainer-Dewar J."/>
            <person name="Goldberg J."/>
            <person name="Griggs A."/>
            <person name="Gujja S."/>
            <person name="Hansen M."/>
            <person name="Howarth C."/>
            <person name="Imamovic A."/>
            <person name="Ireland A."/>
            <person name="Larimer J."/>
            <person name="McCowan C."/>
            <person name="Murphy C."/>
            <person name="Pearson M."/>
            <person name="Poon T.W."/>
            <person name="Priest M."/>
            <person name="Roberts A."/>
            <person name="Saif S."/>
            <person name="Shea T."/>
            <person name="Sykes S."/>
            <person name="Wortman J."/>
            <person name="Nusbaum C."/>
            <person name="Birren B."/>
        </authorList>
    </citation>
    <scope>NUCLEOTIDE SEQUENCE [LARGE SCALE GENOMIC DNA]</scope>
    <source>
        <strain evidence="2">CJ05E6</strain>
    </source>
</reference>
<dbReference type="EMBL" id="KI688393">
    <property type="protein sequence ID" value="ETK77526.1"/>
    <property type="molecule type" value="Genomic_DNA"/>
</dbReference>
<dbReference type="AlphaFoldDB" id="W2G5R1"/>
<evidence type="ECO:0000313" key="2">
    <source>
        <dbReference type="EMBL" id="ETL30969.1"/>
    </source>
</evidence>
<evidence type="ECO:0000313" key="1">
    <source>
        <dbReference type="EMBL" id="ETK77526.1"/>
    </source>
</evidence>
<accession>W2G5R1</accession>
<name>W2G5R1_PHYNI</name>
<protein>
    <submittedName>
        <fullName evidence="1">Uncharacterized protein</fullName>
    </submittedName>
</protein>
<dbReference type="Proteomes" id="UP000053236">
    <property type="component" value="Unassembled WGS sequence"/>
</dbReference>
<organism evidence="1">
    <name type="scientific">Phytophthora nicotianae</name>
    <name type="common">Potato buckeye rot agent</name>
    <name type="synonym">Phytophthora parasitica</name>
    <dbReference type="NCBI Taxonomy" id="4792"/>
    <lineage>
        <taxon>Eukaryota</taxon>
        <taxon>Sar</taxon>
        <taxon>Stramenopiles</taxon>
        <taxon>Oomycota</taxon>
        <taxon>Peronosporomycetes</taxon>
        <taxon>Peronosporales</taxon>
        <taxon>Peronosporaceae</taxon>
        <taxon>Phytophthora</taxon>
    </lineage>
</organism>
<gene>
    <name evidence="1" type="ORF">L915_16230</name>
    <name evidence="2" type="ORF">L916_16125</name>
</gene>
<reference evidence="1" key="1">
    <citation type="submission" date="2013-11" db="EMBL/GenBank/DDBJ databases">
        <title>The Genome Sequence of Phytophthora parasitica CJ02B3.</title>
        <authorList>
            <consortium name="The Broad Institute Genomics Platform"/>
            <person name="Russ C."/>
            <person name="Tyler B."/>
            <person name="Panabieres F."/>
            <person name="Shan W."/>
            <person name="Tripathy S."/>
            <person name="Grunwald N."/>
            <person name="Machado M."/>
            <person name="Johnson C.S."/>
            <person name="Arredondo F."/>
            <person name="Hong C."/>
            <person name="Coffey M."/>
            <person name="Young S.K."/>
            <person name="Zeng Q."/>
            <person name="Gargeya S."/>
            <person name="Fitzgerald M."/>
            <person name="Abouelleil A."/>
            <person name="Alvarado L."/>
            <person name="Chapman S.B."/>
            <person name="Gainer-Dewar J."/>
            <person name="Goldberg J."/>
            <person name="Griggs A."/>
            <person name="Gujja S."/>
            <person name="Hansen M."/>
            <person name="Howarth C."/>
            <person name="Imamovic A."/>
            <person name="Ireland A."/>
            <person name="Larimer J."/>
            <person name="McCowan C."/>
            <person name="Murphy C."/>
            <person name="Pearson M."/>
            <person name="Poon T.W."/>
            <person name="Priest M."/>
            <person name="Roberts A."/>
            <person name="Saif S."/>
            <person name="Shea T."/>
            <person name="Sykes S."/>
            <person name="Wortman J."/>
            <person name="Nusbaum C."/>
            <person name="Birren B."/>
        </authorList>
    </citation>
    <scope>NUCLEOTIDE SEQUENCE [LARGE SCALE GENOMIC DNA]</scope>
    <source>
        <strain evidence="1">CJ02B3</strain>
    </source>
</reference>